<sequence>MKTLCLLLVLCLFVAIIREADCFPGSFLFVTPIVGMISNEDVLCFIGALGLYNNRGMYRIARQRERAAFRAGKRVGMSIGRRRGRPLLRIG</sequence>
<feature type="chain" id="PRO_5007379578" evidence="2">
    <location>
        <begin position="23"/>
        <end position="91"/>
    </location>
</feature>
<evidence type="ECO:0000313" key="4">
    <source>
        <dbReference type="EMBL" id="KFD65745.1"/>
    </source>
</evidence>
<dbReference type="Proteomes" id="UP000030764">
    <property type="component" value="Unassembled WGS sequence"/>
</dbReference>
<reference evidence="4 5" key="1">
    <citation type="journal article" date="2014" name="Nat. Genet.">
        <title>Genome and transcriptome of the porcine whipworm Trichuris suis.</title>
        <authorList>
            <person name="Jex A.R."/>
            <person name="Nejsum P."/>
            <person name="Schwarz E.M."/>
            <person name="Hu L."/>
            <person name="Young N.D."/>
            <person name="Hall R.S."/>
            <person name="Korhonen P.K."/>
            <person name="Liao S."/>
            <person name="Thamsborg S."/>
            <person name="Xia J."/>
            <person name="Xu P."/>
            <person name="Wang S."/>
            <person name="Scheerlinck J.P."/>
            <person name="Hofmann A."/>
            <person name="Sternberg P.W."/>
            <person name="Wang J."/>
            <person name="Gasser R.B."/>
        </authorList>
    </citation>
    <scope>NUCLEOTIDE SEQUENCE [LARGE SCALE GENOMIC DNA]</scope>
    <source>
        <strain evidence="4">DCEP-RM93F</strain>
        <strain evidence="3">DCEP-RM93M</strain>
    </source>
</reference>
<accession>A0A085N8E9</accession>
<feature type="transmembrane region" description="Helical" evidence="1">
    <location>
        <begin position="30"/>
        <end position="52"/>
    </location>
</feature>
<organism evidence="4">
    <name type="scientific">Trichuris suis</name>
    <name type="common">pig whipworm</name>
    <dbReference type="NCBI Taxonomy" id="68888"/>
    <lineage>
        <taxon>Eukaryota</taxon>
        <taxon>Metazoa</taxon>
        <taxon>Ecdysozoa</taxon>
        <taxon>Nematoda</taxon>
        <taxon>Enoplea</taxon>
        <taxon>Dorylaimia</taxon>
        <taxon>Trichinellida</taxon>
        <taxon>Trichuridae</taxon>
        <taxon>Trichuris</taxon>
    </lineage>
</organism>
<keyword evidence="1" id="KW-0812">Transmembrane</keyword>
<dbReference type="AlphaFoldDB" id="A0A085N8E9"/>
<dbReference type="EMBL" id="KL363239">
    <property type="protein sequence ID" value="KFD51417.1"/>
    <property type="molecule type" value="Genomic_DNA"/>
</dbReference>
<name>A0A085N8E9_9BILA</name>
<feature type="signal peptide" evidence="2">
    <location>
        <begin position="1"/>
        <end position="22"/>
    </location>
</feature>
<feature type="non-terminal residue" evidence="4">
    <location>
        <position position="91"/>
    </location>
</feature>
<gene>
    <name evidence="3" type="ORF">M513_07630</name>
    <name evidence="4" type="ORF">M514_07630</name>
</gene>
<evidence type="ECO:0000313" key="3">
    <source>
        <dbReference type="EMBL" id="KFD51417.1"/>
    </source>
</evidence>
<keyword evidence="1" id="KW-0472">Membrane</keyword>
<evidence type="ECO:0000313" key="5">
    <source>
        <dbReference type="Proteomes" id="UP000030764"/>
    </source>
</evidence>
<dbReference type="EMBL" id="KL367533">
    <property type="protein sequence ID" value="KFD65745.1"/>
    <property type="molecule type" value="Genomic_DNA"/>
</dbReference>
<evidence type="ECO:0000256" key="1">
    <source>
        <dbReference type="SAM" id="Phobius"/>
    </source>
</evidence>
<keyword evidence="2" id="KW-0732">Signal</keyword>
<keyword evidence="1" id="KW-1133">Transmembrane helix</keyword>
<protein>
    <submittedName>
        <fullName evidence="4">Uncharacterized protein</fullName>
    </submittedName>
</protein>
<dbReference type="Proteomes" id="UP000030758">
    <property type="component" value="Unassembled WGS sequence"/>
</dbReference>
<proteinExistence type="predicted"/>
<keyword evidence="5" id="KW-1185">Reference proteome</keyword>
<evidence type="ECO:0000256" key="2">
    <source>
        <dbReference type="SAM" id="SignalP"/>
    </source>
</evidence>